<dbReference type="Gramene" id="CDF40215">
    <property type="protein sequence ID" value="CDF40215"/>
    <property type="gene ID" value="CHC_T00000682001"/>
</dbReference>
<dbReference type="GeneID" id="17318227"/>
<dbReference type="RefSeq" id="XP_005710509.1">
    <property type="nucleotide sequence ID" value="XM_005710452.1"/>
</dbReference>
<dbReference type="InterPro" id="IPR036322">
    <property type="entry name" value="WD40_repeat_dom_sf"/>
</dbReference>
<feature type="region of interest" description="Disordered" evidence="4">
    <location>
        <begin position="244"/>
        <end position="272"/>
    </location>
</feature>
<feature type="compositionally biased region" description="Basic and acidic residues" evidence="4">
    <location>
        <begin position="261"/>
        <end position="272"/>
    </location>
</feature>
<dbReference type="SUPFAM" id="SSF50952">
    <property type="entry name" value="Soluble quinoprotein glucose dehydrogenase"/>
    <property type="match status" value="1"/>
</dbReference>
<evidence type="ECO:0000256" key="2">
    <source>
        <dbReference type="ARBA" id="ARBA00022737"/>
    </source>
</evidence>
<dbReference type="PANTHER" id="PTHR13720">
    <property type="entry name" value="WD-40 REPEAT PROTEIN"/>
    <property type="match status" value="1"/>
</dbReference>
<keyword evidence="6" id="KW-1185">Reference proteome</keyword>
<accession>R7QS47</accession>
<dbReference type="InterPro" id="IPR011041">
    <property type="entry name" value="Quinoprot_gluc/sorb_DH_b-prop"/>
</dbReference>
<dbReference type="InterPro" id="IPR001680">
    <property type="entry name" value="WD40_rpt"/>
</dbReference>
<dbReference type="Pfam" id="PF00400">
    <property type="entry name" value="WD40"/>
    <property type="match status" value="1"/>
</dbReference>
<name>R7QS47_CHOCR</name>
<keyword evidence="2" id="KW-0677">Repeat</keyword>
<dbReference type="OrthoDB" id="10436816at2759"/>
<gene>
    <name evidence="5" type="ORF">CHC_T00000682001</name>
</gene>
<dbReference type="InterPro" id="IPR050630">
    <property type="entry name" value="WD_repeat_EMAP"/>
</dbReference>
<evidence type="ECO:0000256" key="1">
    <source>
        <dbReference type="ARBA" id="ARBA00022574"/>
    </source>
</evidence>
<dbReference type="EMBL" id="HG002142">
    <property type="protein sequence ID" value="CDF40215.1"/>
    <property type="molecule type" value="Genomic_DNA"/>
</dbReference>
<dbReference type="InterPro" id="IPR015943">
    <property type="entry name" value="WD40/YVTN_repeat-like_dom_sf"/>
</dbReference>
<feature type="compositionally biased region" description="Low complexity" evidence="4">
    <location>
        <begin position="244"/>
        <end position="254"/>
    </location>
</feature>
<evidence type="ECO:0000256" key="3">
    <source>
        <dbReference type="PROSITE-ProRule" id="PRU00221"/>
    </source>
</evidence>
<reference evidence="6" key="1">
    <citation type="journal article" date="2013" name="Proc. Natl. Acad. Sci. U.S.A.">
        <title>Genome structure and metabolic features in the red seaweed Chondrus crispus shed light on evolution of the Archaeplastida.</title>
        <authorList>
            <person name="Collen J."/>
            <person name="Porcel B."/>
            <person name="Carre W."/>
            <person name="Ball S.G."/>
            <person name="Chaparro C."/>
            <person name="Tonon T."/>
            <person name="Barbeyron T."/>
            <person name="Michel G."/>
            <person name="Noel B."/>
            <person name="Valentin K."/>
            <person name="Elias M."/>
            <person name="Artiguenave F."/>
            <person name="Arun A."/>
            <person name="Aury J.M."/>
            <person name="Barbosa-Neto J.F."/>
            <person name="Bothwell J.H."/>
            <person name="Bouget F.Y."/>
            <person name="Brillet L."/>
            <person name="Cabello-Hurtado F."/>
            <person name="Capella-Gutierrez S."/>
            <person name="Charrier B."/>
            <person name="Cladiere L."/>
            <person name="Cock J.M."/>
            <person name="Coelho S.M."/>
            <person name="Colleoni C."/>
            <person name="Czjzek M."/>
            <person name="Da Silva C."/>
            <person name="Delage L."/>
            <person name="Denoeud F."/>
            <person name="Deschamps P."/>
            <person name="Dittami S.M."/>
            <person name="Gabaldon T."/>
            <person name="Gachon C.M."/>
            <person name="Groisillier A."/>
            <person name="Herve C."/>
            <person name="Jabbari K."/>
            <person name="Katinka M."/>
            <person name="Kloareg B."/>
            <person name="Kowalczyk N."/>
            <person name="Labadie K."/>
            <person name="Leblanc C."/>
            <person name="Lopez P.J."/>
            <person name="McLachlan D.H."/>
            <person name="Meslet-Cladiere L."/>
            <person name="Moustafa A."/>
            <person name="Nehr Z."/>
            <person name="Nyvall Collen P."/>
            <person name="Panaud O."/>
            <person name="Partensky F."/>
            <person name="Poulain J."/>
            <person name="Rensing S.A."/>
            <person name="Rousvoal S."/>
            <person name="Samson G."/>
            <person name="Symeonidi A."/>
            <person name="Weissenbach J."/>
            <person name="Zambounis A."/>
            <person name="Wincker P."/>
            <person name="Boyen C."/>
        </authorList>
    </citation>
    <scope>NUCLEOTIDE SEQUENCE [LARGE SCALE GENOMIC DNA]</scope>
    <source>
        <strain evidence="6">cv. Stackhouse</strain>
    </source>
</reference>
<feature type="repeat" description="WD" evidence="3">
    <location>
        <begin position="314"/>
        <end position="349"/>
    </location>
</feature>
<keyword evidence="1 3" id="KW-0853">WD repeat</keyword>
<protein>
    <submittedName>
        <fullName evidence="5">Uncharacterized protein</fullName>
    </submittedName>
</protein>
<sequence length="752" mass="83605">MQLLAHNGPNWSPGALAVQPCHDWIAVGVRNTVVFYDFEGRFIGEIRAVGRGRVSALSFCEAPALTHLLAVGTSEGFVRVYDAQTRRIFRKVREPPQGKKKRLSIFALRFVNRFPNVLLVVTEPNQICMWKYETAENIRCVFDMFLDVRIITCVTLVPGSSELLLVAGLLQGEAEEGIAMVIDVSRNGRPSIFHKGAIVNDLVTSVRDEASGSHHFFLLMVSAYCKRPVIYKSLDGVSWSALESSSQSSTPSWSDTTNETPLRERPSRDRTPSHYYCSGTWCGQRDIVVSNPRGTIVHYQIDGNNRLQEMTHRQSAHIRQIFSMKALKAKYQFVTSSMDRTVALWQLDSSPSDEPLIKLKCRTPRTNGPIKSLAVSLPNQPSETEMATGKGGRCNSFVSFATSDTITYLSCIENSTCDVIGEISPIGNTVRKRETIESVARIATRENGEFPNRTDKTSLFLFATSNGRVGLIRLLNGELQFVFSRKRKCQNNGKEQKTRLLAIHGDTAITSISGNGDLETMMLPLSERAWTEARNSPMQWPAGSISLRAGETTPKASAACRIQQQNGDECFLCLGYEDGTLALFSISGELVVGPLATGLARVLCIAHKWDQHTIVASDGDCGIVTISTDGVSFSSHAGSESQPQLRIRRHHQNLVDGIRCLTWSPSASTNDACAVERSTYLVAITNRGEIYVWIYQENEELVLRANIKSLYGRVSCCMWESYHCLLSGGEDGSIRRWELEKQPWPSPYKPRK</sequence>
<dbReference type="AlphaFoldDB" id="R7QS47"/>
<dbReference type="SUPFAM" id="SSF50978">
    <property type="entry name" value="WD40 repeat-like"/>
    <property type="match status" value="1"/>
</dbReference>
<dbReference type="KEGG" id="ccp:CHC_T00000682001"/>
<dbReference type="PANTHER" id="PTHR13720:SF33">
    <property type="entry name" value="HELP DOMAIN-CONTAINING PROTEIN"/>
    <property type="match status" value="1"/>
</dbReference>
<proteinExistence type="predicted"/>
<organism evidence="5 6">
    <name type="scientific">Chondrus crispus</name>
    <name type="common">Carrageen Irish moss</name>
    <name type="synonym">Polymorpha crispa</name>
    <dbReference type="NCBI Taxonomy" id="2769"/>
    <lineage>
        <taxon>Eukaryota</taxon>
        <taxon>Rhodophyta</taxon>
        <taxon>Florideophyceae</taxon>
        <taxon>Rhodymeniophycidae</taxon>
        <taxon>Gigartinales</taxon>
        <taxon>Gigartinaceae</taxon>
        <taxon>Chondrus</taxon>
    </lineage>
</organism>
<dbReference type="Gene3D" id="2.130.10.10">
    <property type="entry name" value="YVTN repeat-like/Quinoprotein amine dehydrogenase"/>
    <property type="match status" value="3"/>
</dbReference>
<dbReference type="SMART" id="SM00320">
    <property type="entry name" value="WD40"/>
    <property type="match status" value="4"/>
</dbReference>
<evidence type="ECO:0000313" key="6">
    <source>
        <dbReference type="Proteomes" id="UP000012073"/>
    </source>
</evidence>
<evidence type="ECO:0000256" key="4">
    <source>
        <dbReference type="SAM" id="MobiDB-lite"/>
    </source>
</evidence>
<dbReference type="Proteomes" id="UP000012073">
    <property type="component" value="Unassembled WGS sequence"/>
</dbReference>
<dbReference type="PROSITE" id="PS50082">
    <property type="entry name" value="WD_REPEATS_2"/>
    <property type="match status" value="1"/>
</dbReference>
<evidence type="ECO:0000313" key="5">
    <source>
        <dbReference type="EMBL" id="CDF40215.1"/>
    </source>
</evidence>